<dbReference type="AlphaFoldDB" id="A0A4U5PIK2"/>
<keyword evidence="1" id="KW-0472">Membrane</keyword>
<proteinExistence type="predicted"/>
<keyword evidence="3" id="KW-1185">Reference proteome</keyword>
<dbReference type="EMBL" id="AZBU02000002">
    <property type="protein sequence ID" value="TKR96527.1"/>
    <property type="molecule type" value="Genomic_DNA"/>
</dbReference>
<dbReference type="Proteomes" id="UP000298663">
    <property type="component" value="Unassembled WGS sequence"/>
</dbReference>
<evidence type="ECO:0000256" key="1">
    <source>
        <dbReference type="SAM" id="Phobius"/>
    </source>
</evidence>
<evidence type="ECO:0000313" key="2">
    <source>
        <dbReference type="EMBL" id="TKR96527.1"/>
    </source>
</evidence>
<name>A0A4U5PIK2_STECR</name>
<keyword evidence="1" id="KW-1133">Transmembrane helix</keyword>
<reference evidence="2 3" key="1">
    <citation type="journal article" date="2015" name="Genome Biol.">
        <title>Comparative genomics of Steinernema reveals deeply conserved gene regulatory networks.</title>
        <authorList>
            <person name="Dillman A.R."/>
            <person name="Macchietto M."/>
            <person name="Porter C.F."/>
            <person name="Rogers A."/>
            <person name="Williams B."/>
            <person name="Antoshechkin I."/>
            <person name="Lee M.M."/>
            <person name="Goodwin Z."/>
            <person name="Lu X."/>
            <person name="Lewis E.E."/>
            <person name="Goodrich-Blair H."/>
            <person name="Stock S.P."/>
            <person name="Adams B.J."/>
            <person name="Sternberg P.W."/>
            <person name="Mortazavi A."/>
        </authorList>
    </citation>
    <scope>NUCLEOTIDE SEQUENCE [LARGE SCALE GENOMIC DNA]</scope>
    <source>
        <strain evidence="2 3">ALL</strain>
    </source>
</reference>
<sequence length="93" mass="10591">MCQNGHHLTGDLKLCQITSLFSASTSKARDVSNMLFNIVFVWLVVSVVADYRGWKPEEWGQYWVSPNPVRCRDDGAPFMALRTTICPEGRTRK</sequence>
<evidence type="ECO:0000313" key="3">
    <source>
        <dbReference type="Proteomes" id="UP000298663"/>
    </source>
</evidence>
<accession>A0A4U5PIK2</accession>
<feature type="transmembrane region" description="Helical" evidence="1">
    <location>
        <begin position="34"/>
        <end position="51"/>
    </location>
</feature>
<reference evidence="2 3" key="2">
    <citation type="journal article" date="2019" name="G3 (Bethesda)">
        <title>Hybrid Assembly of the Genome of the Entomopathogenic Nematode Steinernema carpocapsae Identifies the X-Chromosome.</title>
        <authorList>
            <person name="Serra L."/>
            <person name="Macchietto M."/>
            <person name="Macias-Munoz A."/>
            <person name="McGill C.J."/>
            <person name="Rodriguez I.M."/>
            <person name="Rodriguez B."/>
            <person name="Murad R."/>
            <person name="Mortazavi A."/>
        </authorList>
    </citation>
    <scope>NUCLEOTIDE SEQUENCE [LARGE SCALE GENOMIC DNA]</scope>
    <source>
        <strain evidence="2 3">ALL</strain>
    </source>
</reference>
<protein>
    <submittedName>
        <fullName evidence="2">Uncharacterized protein</fullName>
    </submittedName>
</protein>
<comment type="caution">
    <text evidence="2">The sequence shown here is derived from an EMBL/GenBank/DDBJ whole genome shotgun (WGS) entry which is preliminary data.</text>
</comment>
<keyword evidence="1" id="KW-0812">Transmembrane</keyword>
<organism evidence="2 3">
    <name type="scientific">Steinernema carpocapsae</name>
    <name type="common">Entomopathogenic nematode</name>
    <dbReference type="NCBI Taxonomy" id="34508"/>
    <lineage>
        <taxon>Eukaryota</taxon>
        <taxon>Metazoa</taxon>
        <taxon>Ecdysozoa</taxon>
        <taxon>Nematoda</taxon>
        <taxon>Chromadorea</taxon>
        <taxon>Rhabditida</taxon>
        <taxon>Tylenchina</taxon>
        <taxon>Panagrolaimomorpha</taxon>
        <taxon>Strongyloidoidea</taxon>
        <taxon>Steinernematidae</taxon>
        <taxon>Steinernema</taxon>
    </lineage>
</organism>
<gene>
    <name evidence="2" type="ORF">L596_010530</name>
</gene>